<keyword evidence="2" id="KW-1185">Reference proteome</keyword>
<organism evidence="1 2">
    <name type="scientific">Caulobacter radicis</name>
    <dbReference type="NCBI Taxonomy" id="2172650"/>
    <lineage>
        <taxon>Bacteria</taxon>
        <taxon>Pseudomonadati</taxon>
        <taxon>Pseudomonadota</taxon>
        <taxon>Alphaproteobacteria</taxon>
        <taxon>Caulobacterales</taxon>
        <taxon>Caulobacteraceae</taxon>
        <taxon>Caulobacter</taxon>
    </lineage>
</organism>
<evidence type="ECO:0000313" key="2">
    <source>
        <dbReference type="Proteomes" id="UP000244913"/>
    </source>
</evidence>
<proteinExistence type="predicted"/>
<accession>A0A2T9JB53</accession>
<gene>
    <name evidence="1" type="ORF">DDF65_15220</name>
</gene>
<dbReference type="RefSeq" id="WP_116568513.1">
    <property type="nucleotide sequence ID" value="NZ_QDKP01000043.1"/>
</dbReference>
<reference evidence="1 2" key="1">
    <citation type="submission" date="2018-04" db="EMBL/GenBank/DDBJ databases">
        <title>The genome sequence of Caulobacter sp. 736.</title>
        <authorList>
            <person name="Gao J."/>
            <person name="Sun J."/>
        </authorList>
    </citation>
    <scope>NUCLEOTIDE SEQUENCE [LARGE SCALE GENOMIC DNA]</scope>
    <source>
        <strain evidence="1 2">736</strain>
    </source>
</reference>
<dbReference type="Proteomes" id="UP000244913">
    <property type="component" value="Unassembled WGS sequence"/>
</dbReference>
<dbReference type="AlphaFoldDB" id="A0A2T9JB53"/>
<name>A0A2T9JB53_9CAUL</name>
<comment type="caution">
    <text evidence="1">The sequence shown here is derived from an EMBL/GenBank/DDBJ whole genome shotgun (WGS) entry which is preliminary data.</text>
</comment>
<protein>
    <submittedName>
        <fullName evidence="1">Uncharacterized protein</fullName>
    </submittedName>
</protein>
<dbReference type="EMBL" id="QDKP01000043">
    <property type="protein sequence ID" value="PVM79444.1"/>
    <property type="molecule type" value="Genomic_DNA"/>
</dbReference>
<evidence type="ECO:0000313" key="1">
    <source>
        <dbReference type="EMBL" id="PVM79444.1"/>
    </source>
</evidence>
<sequence length="80" mass="8754">MAAFLFYPRLPDGACLTFVMANLANDGAALEHAVQVLNDHASAMAVSVWQGERHVATYRRPAARPSWKDPSETPWAIPCS</sequence>